<dbReference type="PANTHER" id="PTHR11138:SF5">
    <property type="entry name" value="METHIONYL-TRNA FORMYLTRANSFERASE, MITOCHONDRIAL"/>
    <property type="match status" value="1"/>
</dbReference>
<dbReference type="PANTHER" id="PTHR11138">
    <property type="entry name" value="METHIONYL-TRNA FORMYLTRANSFERASE"/>
    <property type="match status" value="1"/>
</dbReference>
<proteinExistence type="predicted"/>
<dbReference type="GO" id="GO:0004479">
    <property type="term" value="F:methionyl-tRNA formyltransferase activity"/>
    <property type="evidence" value="ECO:0007669"/>
    <property type="project" value="TreeGrafter"/>
</dbReference>
<dbReference type="SUPFAM" id="SSF53328">
    <property type="entry name" value="Formyltransferase"/>
    <property type="match status" value="1"/>
</dbReference>
<evidence type="ECO:0000259" key="2">
    <source>
        <dbReference type="Pfam" id="PF02911"/>
    </source>
</evidence>
<protein>
    <submittedName>
        <fullName evidence="3">Methionyl-tRNA formyltransferase</fullName>
    </submittedName>
</protein>
<dbReference type="Pfam" id="PF02911">
    <property type="entry name" value="Formyl_trans_C"/>
    <property type="match status" value="1"/>
</dbReference>
<dbReference type="Gene3D" id="3.40.50.12230">
    <property type="match status" value="1"/>
</dbReference>
<dbReference type="InterPro" id="IPR036477">
    <property type="entry name" value="Formyl_transf_N_sf"/>
</dbReference>
<organism evidence="3">
    <name type="scientific">Serratia fonticola</name>
    <dbReference type="NCBI Taxonomy" id="47917"/>
    <lineage>
        <taxon>Bacteria</taxon>
        <taxon>Pseudomonadati</taxon>
        <taxon>Pseudomonadota</taxon>
        <taxon>Gammaproteobacteria</taxon>
        <taxon>Enterobacterales</taxon>
        <taxon>Yersiniaceae</taxon>
        <taxon>Serratia</taxon>
    </lineage>
</organism>
<dbReference type="InterPro" id="IPR002376">
    <property type="entry name" value="Formyl_transf_N"/>
</dbReference>
<reference evidence="3" key="2">
    <citation type="submission" date="2019-08" db="EMBL/GenBank/DDBJ databases">
        <title>Investigation of anaerobic lignin degradation for improved lignocellulosic biofuels.</title>
        <authorList>
            <person name="Deangelis K.PhD."/>
        </authorList>
    </citation>
    <scope>NUCLEOTIDE SEQUENCE [LARGE SCALE GENOMIC DNA]</scope>
    <source>
        <strain evidence="3">128R</strain>
    </source>
</reference>
<gene>
    <name evidence="3" type="ORF">FHU10_3827</name>
</gene>
<accession>A0A542D0W2</accession>
<dbReference type="InterPro" id="IPR011034">
    <property type="entry name" value="Formyl_transferase-like_C_sf"/>
</dbReference>
<name>A0A542D0W2_SERFO</name>
<evidence type="ECO:0000259" key="1">
    <source>
        <dbReference type="Pfam" id="PF00551"/>
    </source>
</evidence>
<dbReference type="GO" id="GO:0005829">
    <property type="term" value="C:cytosol"/>
    <property type="evidence" value="ECO:0007669"/>
    <property type="project" value="TreeGrafter"/>
</dbReference>
<dbReference type="InterPro" id="IPR005793">
    <property type="entry name" value="Formyl_trans_C"/>
</dbReference>
<dbReference type="EMBL" id="VISQ01000001">
    <property type="protein sequence ID" value="TVZ71208.1"/>
    <property type="molecule type" value="Genomic_DNA"/>
</dbReference>
<feature type="domain" description="Formyl transferase C-terminal" evidence="2">
    <location>
        <begin position="215"/>
        <end position="299"/>
    </location>
</feature>
<feature type="domain" description="Formyl transferase N-terminal" evidence="1">
    <location>
        <begin position="14"/>
        <end position="165"/>
    </location>
</feature>
<keyword evidence="3" id="KW-0808">Transferase</keyword>
<sequence length="319" mass="35089">MPNRQKVVLFSEVNSKLGSPFLRVLSAHPAIELVAVVTSPHNSLCGYFVNDPLKVDIDVEATALGIPVLRPEQVSIPAVVEQLTELEPDYFIVANFQQILSRELLAIPRIAPINFHPSPLPRYAGLAPFYWVVRNGDRHSAISAIRMEEGLDTGPIIMQRQIALSGLETGIGLRNVQEQQNVLMLLDLIPLLATGSFTYVPQDMRKRTYCGRPREQDYLLDFTLDAKTLYCHTRAGYRHPGAHFFMPDGSRVVVLSMALCPEQIGDKLGSPGSIRHTTTGTFIAASDEWLQLLTIDINGIETCVTPSNISATAAFAIAG</sequence>
<dbReference type="SUPFAM" id="SSF50486">
    <property type="entry name" value="FMT C-terminal domain-like"/>
    <property type="match status" value="1"/>
</dbReference>
<comment type="caution">
    <text evidence="3">The sequence shown here is derived from an EMBL/GenBank/DDBJ whole genome shotgun (WGS) entry which is preliminary data.</text>
</comment>
<dbReference type="AlphaFoldDB" id="A0A542D0W2"/>
<dbReference type="Pfam" id="PF00551">
    <property type="entry name" value="Formyl_trans_N"/>
    <property type="match status" value="1"/>
</dbReference>
<reference evidence="3" key="1">
    <citation type="submission" date="2019-06" db="EMBL/GenBank/DDBJ databases">
        <authorList>
            <person name="Deangelis K."/>
            <person name="Huntemann M."/>
            <person name="Clum A."/>
            <person name="Pillay M."/>
            <person name="Palaniappan K."/>
            <person name="Varghese N."/>
            <person name="Mikhailova N."/>
            <person name="Stamatis D."/>
            <person name="Reddy T."/>
            <person name="Daum C."/>
            <person name="Shapiro N."/>
            <person name="Ivanova N."/>
            <person name="Kyrpides N."/>
            <person name="Woyke T."/>
        </authorList>
    </citation>
    <scope>NUCLEOTIDE SEQUENCE [LARGE SCALE GENOMIC DNA]</scope>
    <source>
        <strain evidence="3">128R</strain>
    </source>
</reference>
<evidence type="ECO:0000313" key="3">
    <source>
        <dbReference type="EMBL" id="TVZ71208.1"/>
    </source>
</evidence>